<sequence>MAKYQAPLKDSRFILNEVFGAEDEWAGMSATEEVNAELAEAILEEGARVTQAELLPINLSGDAEGARFEGGKVTTPKGFKEAYRVLAEGGWMGLGGNPEYGGQGMPKMLTVAFEEMLYATNTSFALYPALNAGACLAMDSHAPEAVKRMFLPRMYAGDWLGTMCLTEPHCGTDLGMIRTRAEPLEDNDEVLDLPRYRITGTKIWITGGEHDMVENIVHLVLAKLPDAPEGTRGISLFLVSKHLLDGNGEPAEANAVSCGSIEHKMGIKGSATCVMNFDGAEGVLIGEPHQGLAAMFTMMNYERLSIGLQGLGLGEVAYQSAMDFAAERLQSRAPKGAVAPQKPADPILVHPDVRRMALEARTWNETGRAFAVLVGQQLDRVKYHADSEVKAAADDLVQFLTPVAKALLTDRGFDATVMAQQLYGGNGYCVEWGAEQYVRDARIAMIYEGTNGIQAMDLVGRKLCRNRGAYVSRFAMLVRDELSAQNDDGDTQCFAEACQQELERLERVSEQLIARAQDNPDELGAAASDFLNLTGLCVYSYLWLRMARAAARGLKEKGACGEGFYRRKLALGNYFVSRILPRAVALEAQVAAGSASLMAFSLEDFTPEQ</sequence>
<comment type="similarity">
    <text evidence="2 10">Belongs to the acyl-CoA dehydrogenase family.</text>
</comment>
<dbReference type="InterPro" id="IPR052166">
    <property type="entry name" value="Diverse_Acyl-CoA_DH"/>
</dbReference>
<dbReference type="RefSeq" id="WP_144726413.1">
    <property type="nucleotide sequence ID" value="NZ_CAWOWR010000001.1"/>
</dbReference>
<dbReference type="FunFam" id="2.40.110.10:FF:000031">
    <property type="entry name" value="Acyl-CoA dehydrogenase, putative"/>
    <property type="match status" value="1"/>
</dbReference>
<feature type="domain" description="Acetyl-CoA dehydrogenase-like C-terminal" evidence="14">
    <location>
        <begin position="488"/>
        <end position="600"/>
    </location>
</feature>
<comment type="function">
    <text evidence="7">Involved in the assimilation of dimethylsulphoniopropionate (DMSP), an important compound in the fixation of carbon in marine phytoplankton, by mediating the conversion of 3-(methylthio)propanoyl-CoA (MMPA-CoA) to 3-(methylthio)acryloyl-CoA (MTA-CoA).</text>
</comment>
<dbReference type="GO" id="GO:0050660">
    <property type="term" value="F:flavin adenine dinucleotide binding"/>
    <property type="evidence" value="ECO:0007669"/>
    <property type="project" value="InterPro"/>
</dbReference>
<dbReference type="InterPro" id="IPR009075">
    <property type="entry name" value="AcylCo_DH/oxidase_C"/>
</dbReference>
<dbReference type="GO" id="GO:0016627">
    <property type="term" value="F:oxidoreductase activity, acting on the CH-CH group of donors"/>
    <property type="evidence" value="ECO:0007669"/>
    <property type="project" value="InterPro"/>
</dbReference>
<dbReference type="PANTHER" id="PTHR42803">
    <property type="entry name" value="ACYL-COA DEHYDROGENASE"/>
    <property type="match status" value="1"/>
</dbReference>
<evidence type="ECO:0000259" key="11">
    <source>
        <dbReference type="Pfam" id="PF00441"/>
    </source>
</evidence>
<dbReference type="Proteomes" id="UP000319941">
    <property type="component" value="Unassembled WGS sequence"/>
</dbReference>
<evidence type="ECO:0000256" key="5">
    <source>
        <dbReference type="ARBA" id="ARBA00023002"/>
    </source>
</evidence>
<evidence type="ECO:0000259" key="14">
    <source>
        <dbReference type="Pfam" id="PF12806"/>
    </source>
</evidence>
<evidence type="ECO:0000259" key="12">
    <source>
        <dbReference type="Pfam" id="PF02770"/>
    </source>
</evidence>
<dbReference type="AlphaFoldDB" id="A0A558HXI1"/>
<feature type="domain" description="Acyl-CoA dehydrogenase/oxidase C-terminal" evidence="11">
    <location>
        <begin position="290"/>
        <end position="458"/>
    </location>
</feature>
<dbReference type="EC" id="1.3.99.41" evidence="8"/>
<evidence type="ECO:0000256" key="8">
    <source>
        <dbReference type="ARBA" id="ARBA00066694"/>
    </source>
</evidence>
<dbReference type="STRING" id="553385.GCA_000591415_00362"/>
<dbReference type="InterPro" id="IPR006091">
    <property type="entry name" value="Acyl-CoA_Oxase/DH_mid-dom"/>
</dbReference>
<comment type="catalytic activity">
    <reaction evidence="6">
        <text>3-(methylsulfanyl)propanoyl-CoA + oxidized [electron-transfer flavoprotein] + H(+) = 3-(methylsulfanyl)acryloyl-CoA + reduced [electron-transfer flavoprotein]</text>
        <dbReference type="Rhea" id="RHEA:52612"/>
        <dbReference type="Rhea" id="RHEA-COMP:10685"/>
        <dbReference type="Rhea" id="RHEA-COMP:10686"/>
        <dbReference type="ChEBI" id="CHEBI:15378"/>
        <dbReference type="ChEBI" id="CHEBI:57692"/>
        <dbReference type="ChEBI" id="CHEBI:58307"/>
        <dbReference type="ChEBI" id="CHEBI:82815"/>
        <dbReference type="ChEBI" id="CHEBI:84994"/>
        <dbReference type="EC" id="1.3.99.41"/>
    </reaction>
    <physiologicalReaction direction="left-to-right" evidence="6">
        <dbReference type="Rhea" id="RHEA:52613"/>
    </physiologicalReaction>
</comment>
<keyword evidence="3 10" id="KW-0285">Flavoprotein</keyword>
<evidence type="ECO:0000256" key="1">
    <source>
        <dbReference type="ARBA" id="ARBA00001974"/>
    </source>
</evidence>
<evidence type="ECO:0000256" key="4">
    <source>
        <dbReference type="ARBA" id="ARBA00022827"/>
    </source>
</evidence>
<keyword evidence="16" id="KW-1185">Reference proteome</keyword>
<protein>
    <recommendedName>
        <fullName evidence="9">3-methylmercaptopropionyl-CoA dehydrogenase</fullName>
        <ecNumber evidence="8">1.3.99.41</ecNumber>
    </recommendedName>
</protein>
<evidence type="ECO:0000256" key="2">
    <source>
        <dbReference type="ARBA" id="ARBA00009347"/>
    </source>
</evidence>
<comment type="caution">
    <text evidence="15">The sequence shown here is derived from an EMBL/GenBank/DDBJ whole genome shotgun (WGS) entry which is preliminary data.</text>
</comment>
<evidence type="ECO:0000256" key="3">
    <source>
        <dbReference type="ARBA" id="ARBA00022630"/>
    </source>
</evidence>
<dbReference type="InterPro" id="IPR009100">
    <property type="entry name" value="AcylCoA_DH/oxidase_NM_dom_sf"/>
</dbReference>
<dbReference type="PANTHER" id="PTHR42803:SF1">
    <property type="entry name" value="BROAD-SPECIFICITY LINEAR ACYL-COA DEHYDROGENASE FADE5"/>
    <property type="match status" value="1"/>
</dbReference>
<dbReference type="Pfam" id="PF00441">
    <property type="entry name" value="Acyl-CoA_dh_1"/>
    <property type="match status" value="1"/>
</dbReference>
<dbReference type="Pfam" id="PF02771">
    <property type="entry name" value="Acyl-CoA_dh_N"/>
    <property type="match status" value="1"/>
</dbReference>
<dbReference type="OrthoDB" id="9764895at2"/>
<dbReference type="Gene3D" id="2.40.110.10">
    <property type="entry name" value="Butyryl-CoA Dehydrogenase, subunit A, domain 2"/>
    <property type="match status" value="1"/>
</dbReference>
<gene>
    <name evidence="15" type="ORF">FQP86_01960</name>
</gene>
<dbReference type="Gene3D" id="1.20.140.10">
    <property type="entry name" value="Butyryl-CoA Dehydrogenase, subunit A, domain 3"/>
    <property type="match status" value="1"/>
</dbReference>
<proteinExistence type="inferred from homology"/>
<evidence type="ECO:0000256" key="7">
    <source>
        <dbReference type="ARBA" id="ARBA00058683"/>
    </source>
</evidence>
<feature type="domain" description="Acyl-CoA dehydrogenase/oxidase N-terminal" evidence="13">
    <location>
        <begin position="76"/>
        <end position="158"/>
    </location>
</feature>
<evidence type="ECO:0000313" key="15">
    <source>
        <dbReference type="EMBL" id="TVU73856.1"/>
    </source>
</evidence>
<dbReference type="Gene3D" id="1.10.540.10">
    <property type="entry name" value="Acyl-CoA dehydrogenase/oxidase, N-terminal domain"/>
    <property type="match status" value="1"/>
</dbReference>
<dbReference type="SUPFAM" id="SSF56645">
    <property type="entry name" value="Acyl-CoA dehydrogenase NM domain-like"/>
    <property type="match status" value="1"/>
</dbReference>
<dbReference type="InterPro" id="IPR046373">
    <property type="entry name" value="Acyl-CoA_Oxase/DH_mid-dom_sf"/>
</dbReference>
<comment type="cofactor">
    <cofactor evidence="1 10">
        <name>FAD</name>
        <dbReference type="ChEBI" id="CHEBI:57692"/>
    </cofactor>
</comment>
<organism evidence="15 16">
    <name type="scientific">Cobetia crustatorum</name>
    <dbReference type="NCBI Taxonomy" id="553385"/>
    <lineage>
        <taxon>Bacteria</taxon>
        <taxon>Pseudomonadati</taxon>
        <taxon>Pseudomonadota</taxon>
        <taxon>Gammaproteobacteria</taxon>
        <taxon>Oceanospirillales</taxon>
        <taxon>Halomonadaceae</taxon>
        <taxon>Cobetia</taxon>
    </lineage>
</organism>
<reference evidence="15 16" key="1">
    <citation type="submission" date="2019-07" db="EMBL/GenBank/DDBJ databases">
        <title>Diversity of Bacteria from Kongsfjorden, Arctic.</title>
        <authorList>
            <person name="Yu Y."/>
        </authorList>
    </citation>
    <scope>NUCLEOTIDE SEQUENCE [LARGE SCALE GENOMIC DNA]</scope>
    <source>
        <strain evidence="15 16">SM1923</strain>
    </source>
</reference>
<keyword evidence="4 10" id="KW-0274">FAD</keyword>
<dbReference type="EMBL" id="VNFH01000001">
    <property type="protein sequence ID" value="TVU73856.1"/>
    <property type="molecule type" value="Genomic_DNA"/>
</dbReference>
<dbReference type="Pfam" id="PF12806">
    <property type="entry name" value="Acyl-CoA_dh_C"/>
    <property type="match status" value="1"/>
</dbReference>
<accession>A0A558HXI1</accession>
<dbReference type="InterPro" id="IPR025878">
    <property type="entry name" value="Acyl-CoA_dh-like_C_dom"/>
</dbReference>
<name>A0A558HXI1_9GAMM</name>
<evidence type="ECO:0000256" key="10">
    <source>
        <dbReference type="RuleBase" id="RU362125"/>
    </source>
</evidence>
<evidence type="ECO:0000313" key="16">
    <source>
        <dbReference type="Proteomes" id="UP000319941"/>
    </source>
</evidence>
<keyword evidence="5 10" id="KW-0560">Oxidoreductase</keyword>
<feature type="domain" description="Acyl-CoA oxidase/dehydrogenase middle" evidence="12">
    <location>
        <begin position="163"/>
        <end position="278"/>
    </location>
</feature>
<evidence type="ECO:0000259" key="13">
    <source>
        <dbReference type="Pfam" id="PF02771"/>
    </source>
</evidence>
<dbReference type="InterPro" id="IPR037069">
    <property type="entry name" value="AcylCoA_DH/ox_N_sf"/>
</dbReference>
<dbReference type="SUPFAM" id="SSF47203">
    <property type="entry name" value="Acyl-CoA dehydrogenase C-terminal domain-like"/>
    <property type="match status" value="1"/>
</dbReference>
<dbReference type="Pfam" id="PF02770">
    <property type="entry name" value="Acyl-CoA_dh_M"/>
    <property type="match status" value="1"/>
</dbReference>
<dbReference type="InterPro" id="IPR036250">
    <property type="entry name" value="AcylCo_DH-like_C"/>
</dbReference>
<evidence type="ECO:0000256" key="9">
    <source>
        <dbReference type="ARBA" id="ARBA00069043"/>
    </source>
</evidence>
<evidence type="ECO:0000256" key="6">
    <source>
        <dbReference type="ARBA" id="ARBA00051388"/>
    </source>
</evidence>
<dbReference type="InterPro" id="IPR013786">
    <property type="entry name" value="AcylCoA_DH/ox_N"/>
</dbReference>